<dbReference type="Proteomes" id="UP000707451">
    <property type="component" value="Unassembled WGS sequence"/>
</dbReference>
<keyword evidence="5 12" id="KW-0863">Zinc-finger</keyword>
<evidence type="ECO:0000256" key="7">
    <source>
        <dbReference type="ARBA" id="ARBA00023015"/>
    </source>
</evidence>
<dbReference type="FunFam" id="3.30.160.60:FF:000152">
    <property type="entry name" value="DNA-binding protein creA"/>
    <property type="match status" value="1"/>
</dbReference>
<keyword evidence="10" id="KW-0539">Nucleus</keyword>
<evidence type="ECO:0000256" key="2">
    <source>
        <dbReference type="ARBA" id="ARBA00022491"/>
    </source>
</evidence>
<dbReference type="FunFam" id="3.30.160.60:FF:002343">
    <property type="entry name" value="Zinc finger protein 33A"/>
    <property type="match status" value="1"/>
</dbReference>
<feature type="region of interest" description="Disordered" evidence="13">
    <location>
        <begin position="17"/>
        <end position="41"/>
    </location>
</feature>
<feature type="compositionally biased region" description="Polar residues" evidence="13">
    <location>
        <begin position="614"/>
        <end position="623"/>
    </location>
</feature>
<keyword evidence="6" id="KW-0862">Zinc</keyword>
<evidence type="ECO:0000259" key="14">
    <source>
        <dbReference type="PROSITE" id="PS50157"/>
    </source>
</evidence>
<comment type="caution">
    <text evidence="15">The sequence shown here is derived from an EMBL/GenBank/DDBJ whole genome shotgun (WGS) entry which is preliminary data.</text>
</comment>
<feature type="region of interest" description="Disordered" evidence="13">
    <location>
        <begin position="611"/>
        <end position="673"/>
    </location>
</feature>
<feature type="region of interest" description="Disordered" evidence="13">
    <location>
        <begin position="375"/>
        <end position="480"/>
    </location>
</feature>
<organism evidence="15 16">
    <name type="scientific">Linnemannia hyalina</name>
    <dbReference type="NCBI Taxonomy" id="64524"/>
    <lineage>
        <taxon>Eukaryota</taxon>
        <taxon>Fungi</taxon>
        <taxon>Fungi incertae sedis</taxon>
        <taxon>Mucoromycota</taxon>
        <taxon>Mortierellomycotina</taxon>
        <taxon>Mortierellomycetes</taxon>
        <taxon>Mortierellales</taxon>
        <taxon>Mortierellaceae</taxon>
        <taxon>Linnemannia</taxon>
    </lineage>
</organism>
<accession>A0A9P7XZD5</accession>
<evidence type="ECO:0000256" key="11">
    <source>
        <dbReference type="ARBA" id="ARBA00038023"/>
    </source>
</evidence>
<feature type="compositionally biased region" description="Polar residues" evidence="13">
    <location>
        <begin position="451"/>
        <end position="463"/>
    </location>
</feature>
<keyword evidence="4" id="KW-0677">Repeat</keyword>
<feature type="compositionally biased region" description="Polar residues" evidence="13">
    <location>
        <begin position="429"/>
        <end position="439"/>
    </location>
</feature>
<dbReference type="GO" id="GO:0000981">
    <property type="term" value="F:DNA-binding transcription factor activity, RNA polymerase II-specific"/>
    <property type="evidence" value="ECO:0007669"/>
    <property type="project" value="UniProtKB-ARBA"/>
</dbReference>
<dbReference type="GO" id="GO:0005634">
    <property type="term" value="C:nucleus"/>
    <property type="evidence" value="ECO:0007669"/>
    <property type="project" value="UniProtKB-SubCell"/>
</dbReference>
<feature type="compositionally biased region" description="Low complexity" evidence="13">
    <location>
        <begin position="629"/>
        <end position="666"/>
    </location>
</feature>
<name>A0A9P7XZD5_9FUNG</name>
<dbReference type="InterPro" id="IPR051007">
    <property type="entry name" value="creA/MIG_C2H2-ZnF"/>
</dbReference>
<keyword evidence="16" id="KW-1185">Reference proteome</keyword>
<feature type="domain" description="C2H2-type" evidence="14">
    <location>
        <begin position="352"/>
        <end position="381"/>
    </location>
</feature>
<feature type="region of interest" description="Disordered" evidence="13">
    <location>
        <begin position="132"/>
        <end position="328"/>
    </location>
</feature>
<dbReference type="PANTHER" id="PTHR47428">
    <property type="entry name" value="REGULATORY PROTEIN MIG1-RELATED"/>
    <property type="match status" value="1"/>
</dbReference>
<dbReference type="SMART" id="SM00355">
    <property type="entry name" value="ZnF_C2H2"/>
    <property type="match status" value="4"/>
</dbReference>
<dbReference type="GO" id="GO:0000433">
    <property type="term" value="P:carbon catabolite repression of transcription from RNA polymerase II promoter by glucose"/>
    <property type="evidence" value="ECO:0007669"/>
    <property type="project" value="TreeGrafter"/>
</dbReference>
<feature type="compositionally biased region" description="Basic and acidic residues" evidence="13">
    <location>
        <begin position="293"/>
        <end position="304"/>
    </location>
</feature>
<dbReference type="InterPro" id="IPR036236">
    <property type="entry name" value="Znf_C2H2_sf"/>
</dbReference>
<keyword evidence="9" id="KW-0804">Transcription</keyword>
<evidence type="ECO:0000256" key="10">
    <source>
        <dbReference type="ARBA" id="ARBA00023242"/>
    </source>
</evidence>
<comment type="similarity">
    <text evidence="11">Belongs to the creA/MIG C2H2-type zinc-finger protein family.</text>
</comment>
<sequence>MDTTAVATTPSIVASIATSTSDSSSLSSIPTDLAPYNLPRPPTPPINGEAPKPFQCHLSDAPERPYQCPVCPKSFYRLEHSNRHIRTHTGEKAHACKFPGCTKRFSRSDELTRHSRIHTGPKGLRVSMKAQAQAQAQVQVQNQAPSSEKPPRNDAPISPVPDGTIPSTAPSTVSVVNAPTLPSPANPPALVNTFVSTIPSTSTPAPPNTTEPFSLPIQPPSQSQALSSGMTPSVAGPTSLAPVHQTLSSVPGAQPSELSTSAMQNSRVPNIDTGVPVGSTGSGVNNTSVPSKPDGRQDPPSDHQDENDDPTDEMAAKPKKSHHCPWPNCHKTFTRSAHLARHVRSHGGERPYACPQEGCGKHFSRSDVLKEHIRIHDVNKVRKRKAKPLQEQPKAPKKTKAQSNYTESRSPSVMSSVDHQSVPPPDSIGPSQADRQMQPPSYPPNYHPRLSHQNQYPYQQHRNPNAHHQRMPQHQQPPRPYSAPYAYDTYSMPPPNQPSSFYIPLHDIGEDELDMAMDFDMDFGLDPQGRPWPTVSPGFSPPNPFGGSHRHRMDSMASVSSDFSAMNDPNHLHPRNAYMHMDLMAPNSLDDSYQFDENALMAPVFDNPPYGVYPSQSLHQTPTRPLGTQHPPQGYPQQQHKHQQQQQQIQQQQQQQQASHQQPQQQVRDRELSMAAPSNYSLSPTLADAAVPTLTPLAPTPGSMALGDCAAAAVMQLNPGDIPIGSLDELDAIEADLLFAQKDWGSIPDEYQEPPFGFFPGESPRLALSYVPPPPLPTPPPRRHLGIPQVSNKSVVTTLSLYP</sequence>
<keyword evidence="2" id="KW-0678">Repressor</keyword>
<feature type="domain" description="C2H2-type" evidence="14">
    <location>
        <begin position="322"/>
        <end position="351"/>
    </location>
</feature>
<evidence type="ECO:0000256" key="13">
    <source>
        <dbReference type="SAM" id="MobiDB-lite"/>
    </source>
</evidence>
<dbReference type="GO" id="GO:0008270">
    <property type="term" value="F:zinc ion binding"/>
    <property type="evidence" value="ECO:0007669"/>
    <property type="project" value="UniProtKB-KW"/>
</dbReference>
<evidence type="ECO:0000256" key="1">
    <source>
        <dbReference type="ARBA" id="ARBA00004123"/>
    </source>
</evidence>
<keyword evidence="8" id="KW-0238">DNA-binding</keyword>
<feature type="compositionally biased region" description="Polar residues" evidence="13">
    <location>
        <begin position="165"/>
        <end position="177"/>
    </location>
</feature>
<reference evidence="15" key="1">
    <citation type="submission" date="2021-06" db="EMBL/GenBank/DDBJ databases">
        <title>Genome Sequence of Mortierella hyaline Strain SCG-10, a Cold-Adapted, Nitrate-Reducing Fungus Isolated from Soil in Minnesota, USA.</title>
        <authorList>
            <person name="Aldossari N."/>
        </authorList>
    </citation>
    <scope>NUCLEOTIDE SEQUENCE</scope>
    <source>
        <strain evidence="15">SCG-10</strain>
    </source>
</reference>
<evidence type="ECO:0000256" key="3">
    <source>
        <dbReference type="ARBA" id="ARBA00022723"/>
    </source>
</evidence>
<evidence type="ECO:0000256" key="4">
    <source>
        <dbReference type="ARBA" id="ARBA00022737"/>
    </source>
</evidence>
<feature type="domain" description="C2H2-type" evidence="14">
    <location>
        <begin position="94"/>
        <end position="123"/>
    </location>
</feature>
<feature type="domain" description="C2H2-type" evidence="14">
    <location>
        <begin position="66"/>
        <end position="93"/>
    </location>
</feature>
<feature type="compositionally biased region" description="Polar residues" evidence="13">
    <location>
        <begin position="220"/>
        <end position="231"/>
    </location>
</feature>
<evidence type="ECO:0000256" key="8">
    <source>
        <dbReference type="ARBA" id="ARBA00023125"/>
    </source>
</evidence>
<feature type="compositionally biased region" description="Low complexity" evidence="13">
    <location>
        <begin position="273"/>
        <end position="284"/>
    </location>
</feature>
<evidence type="ECO:0000256" key="5">
    <source>
        <dbReference type="ARBA" id="ARBA00022771"/>
    </source>
</evidence>
<dbReference type="OrthoDB" id="654211at2759"/>
<feature type="compositionally biased region" description="Polar residues" evidence="13">
    <location>
        <begin position="401"/>
        <end position="419"/>
    </location>
</feature>
<feature type="compositionally biased region" description="Low complexity" evidence="13">
    <location>
        <begin position="17"/>
        <end position="34"/>
    </location>
</feature>
<dbReference type="PANTHER" id="PTHR47428:SF1">
    <property type="entry name" value="REGULATORY PROTEIN MIG1-RELATED"/>
    <property type="match status" value="1"/>
</dbReference>
<evidence type="ECO:0000256" key="6">
    <source>
        <dbReference type="ARBA" id="ARBA00022833"/>
    </source>
</evidence>
<feature type="compositionally biased region" description="Polar residues" evidence="13">
    <location>
        <begin position="245"/>
        <end position="268"/>
    </location>
</feature>
<dbReference type="PROSITE" id="PS50157">
    <property type="entry name" value="ZINC_FINGER_C2H2_2"/>
    <property type="match status" value="4"/>
</dbReference>
<comment type="subcellular location">
    <subcellularLocation>
        <location evidence="1">Nucleus</location>
    </subcellularLocation>
</comment>
<dbReference type="PROSITE" id="PS00028">
    <property type="entry name" value="ZINC_FINGER_C2H2_1"/>
    <property type="match status" value="4"/>
</dbReference>
<dbReference type="InterPro" id="IPR013087">
    <property type="entry name" value="Znf_C2H2_type"/>
</dbReference>
<evidence type="ECO:0000256" key="12">
    <source>
        <dbReference type="PROSITE-ProRule" id="PRU00042"/>
    </source>
</evidence>
<evidence type="ECO:0000256" key="9">
    <source>
        <dbReference type="ARBA" id="ARBA00023163"/>
    </source>
</evidence>
<dbReference type="FunFam" id="3.30.160.60:FF:000072">
    <property type="entry name" value="zinc finger protein 143 isoform X1"/>
    <property type="match status" value="1"/>
</dbReference>
<proteinExistence type="inferred from homology"/>
<dbReference type="GO" id="GO:0000978">
    <property type="term" value="F:RNA polymerase II cis-regulatory region sequence-specific DNA binding"/>
    <property type="evidence" value="ECO:0007669"/>
    <property type="project" value="TreeGrafter"/>
</dbReference>
<keyword evidence="3" id="KW-0479">Metal-binding</keyword>
<dbReference type="GO" id="GO:0005737">
    <property type="term" value="C:cytoplasm"/>
    <property type="evidence" value="ECO:0007669"/>
    <property type="project" value="TreeGrafter"/>
</dbReference>
<feature type="compositionally biased region" description="Low complexity" evidence="13">
    <location>
        <begin position="132"/>
        <end position="144"/>
    </location>
</feature>
<evidence type="ECO:0000313" key="16">
    <source>
        <dbReference type="Proteomes" id="UP000707451"/>
    </source>
</evidence>
<evidence type="ECO:0000313" key="15">
    <source>
        <dbReference type="EMBL" id="KAG9069951.1"/>
    </source>
</evidence>
<dbReference type="AlphaFoldDB" id="A0A9P7XZD5"/>
<keyword evidence="7" id="KW-0805">Transcription regulation</keyword>
<gene>
    <name evidence="15" type="ORF">KI688_009278</name>
</gene>
<dbReference type="Pfam" id="PF00096">
    <property type="entry name" value="zf-C2H2"/>
    <property type="match status" value="4"/>
</dbReference>
<protein>
    <recommendedName>
        <fullName evidence="14">C2H2-type domain-containing protein</fullName>
    </recommendedName>
</protein>
<dbReference type="EMBL" id="JAHRHY010000004">
    <property type="protein sequence ID" value="KAG9069951.1"/>
    <property type="molecule type" value="Genomic_DNA"/>
</dbReference>
<dbReference type="Gene3D" id="3.30.160.60">
    <property type="entry name" value="Classic Zinc Finger"/>
    <property type="match status" value="4"/>
</dbReference>
<dbReference type="SUPFAM" id="SSF57667">
    <property type="entry name" value="beta-beta-alpha zinc fingers"/>
    <property type="match status" value="2"/>
</dbReference>